<evidence type="ECO:0000256" key="4">
    <source>
        <dbReference type="ARBA" id="ARBA00022692"/>
    </source>
</evidence>
<evidence type="ECO:0000313" key="10">
    <source>
        <dbReference type="Proteomes" id="UP000824013"/>
    </source>
</evidence>
<sequence>MKLLIRNIFMAKKLTMAKKAEYLILISKLLKNGFSLGDSINCLRLLDDNVGVFELIYHDLRQGKMISQSLIHFNLPTVVYNQLIIAQDHGKLAQALEQTGILLQDQAKQKNKFKELLAYPCFILMFLITMLVGMKLYIVPQLSVSGGDSAINLFLGAILLGLFLIILGTVGLIIFLKRKDEYSRALFLVKLPSVGRIYQSFYYFLILQGLGMQLANGMNLYSICEKNNHFQKGSIQEHLADKFINSLVGGKSLLSLIEQEPLLPKQLQIILQAGESGTALAQDILLMSELKFEETQRNLKKLLGLVQPILFAIIAIIIVVTYLIVLLPIYGMMKGIS</sequence>
<evidence type="ECO:0000256" key="2">
    <source>
        <dbReference type="ARBA" id="ARBA00005745"/>
    </source>
</evidence>
<dbReference type="GO" id="GO:0005886">
    <property type="term" value="C:plasma membrane"/>
    <property type="evidence" value="ECO:0007669"/>
    <property type="project" value="UniProtKB-SubCell"/>
</dbReference>
<feature type="domain" description="Type II secretion system protein GspF" evidence="8">
    <location>
        <begin position="52"/>
        <end position="140"/>
    </location>
</feature>
<dbReference type="PANTHER" id="PTHR30012:SF0">
    <property type="entry name" value="TYPE II SECRETION SYSTEM PROTEIN F-RELATED"/>
    <property type="match status" value="1"/>
</dbReference>
<feature type="domain" description="Type II secretion system protein GspF" evidence="8">
    <location>
        <begin position="210"/>
        <end position="328"/>
    </location>
</feature>
<evidence type="ECO:0000256" key="1">
    <source>
        <dbReference type="ARBA" id="ARBA00004651"/>
    </source>
</evidence>
<dbReference type="AlphaFoldDB" id="A0A9D1ZL30"/>
<dbReference type="InterPro" id="IPR003004">
    <property type="entry name" value="GspF/PilC"/>
</dbReference>
<evidence type="ECO:0000256" key="5">
    <source>
        <dbReference type="ARBA" id="ARBA00022989"/>
    </source>
</evidence>
<keyword evidence="5 7" id="KW-1133">Transmembrane helix</keyword>
<evidence type="ECO:0000256" key="6">
    <source>
        <dbReference type="ARBA" id="ARBA00023136"/>
    </source>
</evidence>
<feature type="transmembrane region" description="Helical" evidence="7">
    <location>
        <begin position="309"/>
        <end position="330"/>
    </location>
</feature>
<proteinExistence type="inferred from homology"/>
<comment type="subcellular location">
    <subcellularLocation>
        <location evidence="1">Cell membrane</location>
        <topology evidence="1">Multi-pass membrane protein</topology>
    </subcellularLocation>
</comment>
<feature type="transmembrane region" description="Helical" evidence="7">
    <location>
        <begin position="116"/>
        <end position="138"/>
    </location>
</feature>
<evidence type="ECO:0000313" key="9">
    <source>
        <dbReference type="EMBL" id="HIY91977.1"/>
    </source>
</evidence>
<name>A0A9D1ZL30_9LACO</name>
<dbReference type="PRINTS" id="PR00812">
    <property type="entry name" value="BCTERIALGSPF"/>
</dbReference>
<gene>
    <name evidence="9" type="ORF">H9820_03405</name>
</gene>
<dbReference type="InterPro" id="IPR018076">
    <property type="entry name" value="T2SS_GspF_dom"/>
</dbReference>
<keyword evidence="4 7" id="KW-0812">Transmembrane</keyword>
<evidence type="ECO:0000256" key="3">
    <source>
        <dbReference type="ARBA" id="ARBA00022475"/>
    </source>
</evidence>
<evidence type="ECO:0000259" key="8">
    <source>
        <dbReference type="Pfam" id="PF00482"/>
    </source>
</evidence>
<feature type="transmembrane region" description="Helical" evidence="7">
    <location>
        <begin position="150"/>
        <end position="176"/>
    </location>
</feature>
<reference evidence="9" key="2">
    <citation type="submission" date="2021-04" db="EMBL/GenBank/DDBJ databases">
        <authorList>
            <person name="Gilroy R."/>
        </authorList>
    </citation>
    <scope>NUCLEOTIDE SEQUENCE</scope>
    <source>
        <strain evidence="9">3204</strain>
    </source>
</reference>
<feature type="transmembrane region" description="Helical" evidence="7">
    <location>
        <begin position="197"/>
        <end position="215"/>
    </location>
</feature>
<dbReference type="Gene3D" id="1.20.81.30">
    <property type="entry name" value="Type II secretion system (T2SS), domain F"/>
    <property type="match status" value="1"/>
</dbReference>
<dbReference type="EMBL" id="DXCM01000024">
    <property type="protein sequence ID" value="HIY91977.1"/>
    <property type="molecule type" value="Genomic_DNA"/>
</dbReference>
<dbReference type="InterPro" id="IPR042094">
    <property type="entry name" value="T2SS_GspF_sf"/>
</dbReference>
<evidence type="ECO:0000256" key="7">
    <source>
        <dbReference type="SAM" id="Phobius"/>
    </source>
</evidence>
<keyword evidence="3" id="KW-1003">Cell membrane</keyword>
<dbReference type="Proteomes" id="UP000824013">
    <property type="component" value="Unassembled WGS sequence"/>
</dbReference>
<comment type="caution">
    <text evidence="9">The sequence shown here is derived from an EMBL/GenBank/DDBJ whole genome shotgun (WGS) entry which is preliminary data.</text>
</comment>
<reference evidence="9" key="1">
    <citation type="journal article" date="2021" name="PeerJ">
        <title>Extensive microbial diversity within the chicken gut microbiome revealed by metagenomics and culture.</title>
        <authorList>
            <person name="Gilroy R."/>
            <person name="Ravi A."/>
            <person name="Getino M."/>
            <person name="Pursley I."/>
            <person name="Horton D.L."/>
            <person name="Alikhan N.F."/>
            <person name="Baker D."/>
            <person name="Gharbi K."/>
            <person name="Hall N."/>
            <person name="Watson M."/>
            <person name="Adriaenssens E.M."/>
            <person name="Foster-Nyarko E."/>
            <person name="Jarju S."/>
            <person name="Secka A."/>
            <person name="Antonio M."/>
            <person name="Oren A."/>
            <person name="Chaudhuri R.R."/>
            <person name="La Ragione R."/>
            <person name="Hildebrand F."/>
            <person name="Pallen M.J."/>
        </authorList>
    </citation>
    <scope>NUCLEOTIDE SEQUENCE</scope>
    <source>
        <strain evidence="9">3204</strain>
    </source>
</reference>
<comment type="similarity">
    <text evidence="2">Belongs to the GSP F family.</text>
</comment>
<protein>
    <submittedName>
        <fullName evidence="9">Type II secretion system F family protein</fullName>
    </submittedName>
</protein>
<dbReference type="PANTHER" id="PTHR30012">
    <property type="entry name" value="GENERAL SECRETION PATHWAY PROTEIN"/>
    <property type="match status" value="1"/>
</dbReference>
<keyword evidence="6 7" id="KW-0472">Membrane</keyword>
<accession>A0A9D1ZL30</accession>
<dbReference type="Pfam" id="PF00482">
    <property type="entry name" value="T2SSF"/>
    <property type="match status" value="2"/>
</dbReference>
<organism evidence="9 10">
    <name type="scientific">Candidatus Companilactobacillus pullicola</name>
    <dbReference type="NCBI Taxonomy" id="2838523"/>
    <lineage>
        <taxon>Bacteria</taxon>
        <taxon>Bacillati</taxon>
        <taxon>Bacillota</taxon>
        <taxon>Bacilli</taxon>
        <taxon>Lactobacillales</taxon>
        <taxon>Lactobacillaceae</taxon>
        <taxon>Companilactobacillus</taxon>
    </lineage>
</organism>